<keyword evidence="2" id="KW-0812">Transmembrane</keyword>
<keyword evidence="2" id="KW-1133">Transmembrane helix</keyword>
<evidence type="ECO:0000313" key="3">
    <source>
        <dbReference type="EMBL" id="CDW74428.1"/>
    </source>
</evidence>
<feature type="transmembrane region" description="Helical" evidence="2">
    <location>
        <begin position="120"/>
        <end position="138"/>
    </location>
</feature>
<dbReference type="AlphaFoldDB" id="A0A077ZZ10"/>
<name>A0A077ZZ10_STYLE</name>
<keyword evidence="1" id="KW-0175">Coiled coil</keyword>
<feature type="coiled-coil region" evidence="1">
    <location>
        <begin position="145"/>
        <end position="182"/>
    </location>
</feature>
<organism evidence="3 4">
    <name type="scientific">Stylonychia lemnae</name>
    <name type="common">Ciliate</name>
    <dbReference type="NCBI Taxonomy" id="5949"/>
    <lineage>
        <taxon>Eukaryota</taxon>
        <taxon>Sar</taxon>
        <taxon>Alveolata</taxon>
        <taxon>Ciliophora</taxon>
        <taxon>Intramacronucleata</taxon>
        <taxon>Spirotrichea</taxon>
        <taxon>Stichotrichia</taxon>
        <taxon>Sporadotrichida</taxon>
        <taxon>Oxytrichidae</taxon>
        <taxon>Stylonychinae</taxon>
        <taxon>Stylonychia</taxon>
    </lineage>
</organism>
<dbReference type="InParanoid" id="A0A077ZZ10"/>
<keyword evidence="4" id="KW-1185">Reference proteome</keyword>
<accession>A0A077ZZ10</accession>
<proteinExistence type="predicted"/>
<evidence type="ECO:0000256" key="1">
    <source>
        <dbReference type="SAM" id="Coils"/>
    </source>
</evidence>
<dbReference type="EMBL" id="CCKQ01003306">
    <property type="protein sequence ID" value="CDW74428.1"/>
    <property type="molecule type" value="Genomic_DNA"/>
</dbReference>
<gene>
    <name evidence="3" type="primary">Contig12075.g12911</name>
    <name evidence="3" type="ORF">STYLEM_3407</name>
</gene>
<protein>
    <recommendedName>
        <fullName evidence="5">Transmembrane protein</fullName>
    </recommendedName>
</protein>
<keyword evidence="2" id="KW-0472">Membrane</keyword>
<reference evidence="3 4" key="1">
    <citation type="submission" date="2014-06" db="EMBL/GenBank/DDBJ databases">
        <authorList>
            <person name="Swart Estienne"/>
        </authorList>
    </citation>
    <scope>NUCLEOTIDE SEQUENCE [LARGE SCALE GENOMIC DNA]</scope>
    <source>
        <strain evidence="3 4">130c</strain>
    </source>
</reference>
<dbReference type="Proteomes" id="UP000039865">
    <property type="component" value="Unassembled WGS sequence"/>
</dbReference>
<evidence type="ECO:0008006" key="5">
    <source>
        <dbReference type="Google" id="ProtNLM"/>
    </source>
</evidence>
<sequence>MNRLNPSRRTFSFFQNKNSNNLNSQKNRLDQKVDNKYLLEENRSLLQRVATMFSSLFRSAFFDPIYVRVKARIRTMLGYNKVEAKQSWYSKIFGMSGGQQSQNQSFFSRFRLIKNTKDKVVHKIITVFGGLFFIYILAKAIPNSVRSYRLRKQELEIESKRLELEKLRLEVEQKRLARKEREQ</sequence>
<evidence type="ECO:0000313" key="4">
    <source>
        <dbReference type="Proteomes" id="UP000039865"/>
    </source>
</evidence>
<evidence type="ECO:0000256" key="2">
    <source>
        <dbReference type="SAM" id="Phobius"/>
    </source>
</evidence>